<accession>A0A4Y2W3A4</accession>
<organism evidence="2 3">
    <name type="scientific">Araneus ventricosus</name>
    <name type="common">Orbweaver spider</name>
    <name type="synonym">Epeira ventricosa</name>
    <dbReference type="NCBI Taxonomy" id="182803"/>
    <lineage>
        <taxon>Eukaryota</taxon>
        <taxon>Metazoa</taxon>
        <taxon>Ecdysozoa</taxon>
        <taxon>Arthropoda</taxon>
        <taxon>Chelicerata</taxon>
        <taxon>Arachnida</taxon>
        <taxon>Araneae</taxon>
        <taxon>Araneomorphae</taxon>
        <taxon>Entelegynae</taxon>
        <taxon>Araneoidea</taxon>
        <taxon>Araneidae</taxon>
        <taxon>Araneus</taxon>
    </lineage>
</organism>
<protein>
    <submittedName>
        <fullName evidence="2">Uncharacterized protein</fullName>
    </submittedName>
</protein>
<name>A0A4Y2W3A4_ARAVE</name>
<feature type="compositionally biased region" description="Polar residues" evidence="1">
    <location>
        <begin position="1"/>
        <end position="10"/>
    </location>
</feature>
<dbReference type="Proteomes" id="UP000499080">
    <property type="component" value="Unassembled WGS sequence"/>
</dbReference>
<sequence>MPAQGVSSMESGFEPSTRGPRGPDLKPRPPRPHKRTQVRLLYQIWVLRSGQNPDFCRQVSRHNETRQTSRPYECVRKKIFHVLLPSDPVIVHDTNHECF</sequence>
<comment type="caution">
    <text evidence="2">The sequence shown here is derived from an EMBL/GenBank/DDBJ whole genome shotgun (WGS) entry which is preliminary data.</text>
</comment>
<proteinExistence type="predicted"/>
<evidence type="ECO:0000313" key="2">
    <source>
        <dbReference type="EMBL" id="GBO30427.1"/>
    </source>
</evidence>
<keyword evidence="3" id="KW-1185">Reference proteome</keyword>
<evidence type="ECO:0000313" key="3">
    <source>
        <dbReference type="Proteomes" id="UP000499080"/>
    </source>
</evidence>
<dbReference type="AlphaFoldDB" id="A0A4Y2W3A4"/>
<evidence type="ECO:0000256" key="1">
    <source>
        <dbReference type="SAM" id="MobiDB-lite"/>
    </source>
</evidence>
<gene>
    <name evidence="2" type="ORF">AVEN_173271_1</name>
</gene>
<reference evidence="2 3" key="1">
    <citation type="journal article" date="2019" name="Sci. Rep.">
        <title>Orb-weaving spider Araneus ventricosus genome elucidates the spidroin gene catalogue.</title>
        <authorList>
            <person name="Kono N."/>
            <person name="Nakamura H."/>
            <person name="Ohtoshi R."/>
            <person name="Moran D.A.P."/>
            <person name="Shinohara A."/>
            <person name="Yoshida Y."/>
            <person name="Fujiwara M."/>
            <person name="Mori M."/>
            <person name="Tomita M."/>
            <person name="Arakawa K."/>
        </authorList>
    </citation>
    <scope>NUCLEOTIDE SEQUENCE [LARGE SCALE GENOMIC DNA]</scope>
</reference>
<dbReference type="EMBL" id="BGPR01053590">
    <property type="protein sequence ID" value="GBO30427.1"/>
    <property type="molecule type" value="Genomic_DNA"/>
</dbReference>
<feature type="region of interest" description="Disordered" evidence="1">
    <location>
        <begin position="1"/>
        <end position="35"/>
    </location>
</feature>